<dbReference type="Gene3D" id="3.30.2410.10">
    <property type="entry name" value="Hect, E3 ligase catalytic domain"/>
    <property type="match status" value="1"/>
</dbReference>
<sequence length="1317" mass="147048">MSFVPPPRPEDQADVVSGTALSSDMDIDCSSAKGKGKAVSVPPEESKHAIQESTASLAKASFFLKLMTDVLLTYTSSIQVVLRHDADLSNMHGPNRTNSGLISGGIFNHILQHFLPHATKQKKERKSDGDWMYKLATRANQFLVASSIRSAEARKKVFSEICNILLDFTDSSAAYKAPVARMNVYVDLLNDILSARSPTGSSLSAESAVTFVEVGLAPSLLKMLQNLDLDHPDSAKIVTAIVKALELVSKEHVHSADNAKGENSSKIASDSNNVNSSPNRFQALDMTSQPTEMITDHRETFNADQTSQSSDSVADEMDHDRDMDGGFARDGEDDFMHEMAGDGTGNESTMEIRFEISRNRDDMADDDDDDDNTDEDMSAEDDEEVNEDDEDEDEENNNLEEDDAHQMSHPDTDQEDREMDEEDGLKALIRLLRVVQPLYKGQLQRLLVNLCTHRDNRQALVQILVDMLMLDLQGFSKKSVDASEPPFRLYGCHANITYSRPQSSNGVPPLVSRRVLETLTNLARSHPNVAKLLLFLEFPCPSRCRSEAHDHRHGKAVLEDGEERKAFAVVLLLTLLNQPLYMRSVAHLEQLLNLLEVVMHNAENEINQAKLEASSEKPSENAVKDVKDNTSISDSYGSKSNPEDGSKALAVDNKSNLRAVLRSLPQSELRLLCSLLAHDGLSDSAYLLVGEVLKKIVALAPFFCCHFINELARSMQSLTFCAMKELRLYENSEKALLSSTSANGTAILRVVQALSSLVSTLQDRKDPEQPAEKDHSDAVSQISEINTALDALWLELSNCISKIESSSEYASNLTPASASAATLTAGVAPPLPAGTQNILPYIESFFVTCEKLRPGQPDAVQEASTSDMEDASTSSGGQRSYSCQASLDEKQNAFVKFSEKHRRLLNAFIHQNPGLLEKSFSLMLKIPRLIDFDNKRAYFRSKIKHQYDHHHHNPVRISVRRSYILEDSYNQLRMRSPQDLKGRLTVHFQGEEGIDAGGLTREWYQSLSRVIFDKSALLFTTVGNDLTFQPNPNSVYQTEHLSYFKFAGRVVGKALFDGQLLDAHFTRSFYKHILGVRVTYHDIEAIDPAYYKNLKWMLENDISDVLDLTFSMDADEEKLILYEKAEVTDCELIPGGRNIRVTEENKHQYVDRVAEHRLTTAIRPQINAFLEGFNELIPRELISIFNDKELELLISGLPDIDLDDLKANTEYSGYSIASPVIQWFWEIVQGFSKEDKARFLQFVTGTSKVPLEGFSALQGISGPQRFQIHKAYGSTNHLPSAHTCFNQLDLPEYTSKEQLQERLLLAIHEANEGFGFG</sequence>
<feature type="compositionally biased region" description="Polar residues" evidence="7">
    <location>
        <begin position="261"/>
        <end position="281"/>
    </location>
</feature>
<dbReference type="FunFam" id="3.30.2410.10:FF:000010">
    <property type="entry name" value="E3 ubiquitin-protein ligase UPL1"/>
    <property type="match status" value="1"/>
</dbReference>
<dbReference type="EC" id="2.3.2.26" evidence="3"/>
<proteinExistence type="inferred from homology"/>
<dbReference type="InterPro" id="IPR035983">
    <property type="entry name" value="Hect_E3_ubiquitin_ligase"/>
</dbReference>
<feature type="compositionally biased region" description="Acidic residues" evidence="7">
    <location>
        <begin position="363"/>
        <end position="403"/>
    </location>
</feature>
<dbReference type="PANTHER" id="PTHR11254:SF398">
    <property type="entry name" value="HECT-TYPE E3 UBIQUITIN TRANSFERASE"/>
    <property type="match status" value="1"/>
</dbReference>
<feature type="compositionally biased region" description="Basic and acidic residues" evidence="7">
    <location>
        <begin position="350"/>
        <end position="362"/>
    </location>
</feature>
<dbReference type="GO" id="GO:0061630">
    <property type="term" value="F:ubiquitin protein ligase activity"/>
    <property type="evidence" value="ECO:0007669"/>
    <property type="project" value="UniProtKB-EC"/>
</dbReference>
<reference evidence="9" key="1">
    <citation type="submission" date="2015-12" db="EMBL/GenBank/DDBJ databases">
        <title>Update maize B73 reference genome by single molecule sequencing technologies.</title>
        <authorList>
            <consortium name="Maize Genome Sequencing Project"/>
            <person name="Ware D."/>
        </authorList>
    </citation>
    <scope>NUCLEOTIDE SEQUENCE [LARGE SCALE GENOMIC DNA]</scope>
    <source>
        <tissue evidence="9">Seedling</tissue>
    </source>
</reference>
<feature type="region of interest" description="Disordered" evidence="7">
    <location>
        <begin position="610"/>
        <end position="648"/>
    </location>
</feature>
<evidence type="ECO:0000313" key="9">
    <source>
        <dbReference type="EMBL" id="ONM32419.1"/>
    </source>
</evidence>
<feature type="region of interest" description="Disordered" evidence="7">
    <location>
        <begin position="857"/>
        <end position="881"/>
    </location>
</feature>
<accession>A0A1D6MU95</accession>
<dbReference type="Gene3D" id="3.30.2160.10">
    <property type="entry name" value="Hect, E3 ligase catalytic domain"/>
    <property type="match status" value="1"/>
</dbReference>
<dbReference type="PROSITE" id="PS50237">
    <property type="entry name" value="HECT"/>
    <property type="match status" value="1"/>
</dbReference>
<gene>
    <name evidence="9" type="ORF">ZEAMMB73_Zm00001d041105</name>
</gene>
<dbReference type="InterPro" id="IPR050409">
    <property type="entry name" value="E3_ubiq-protein_ligase"/>
</dbReference>
<dbReference type="PANTHER" id="PTHR11254">
    <property type="entry name" value="HECT DOMAIN UBIQUITIN-PROTEIN LIGASE"/>
    <property type="match status" value="1"/>
</dbReference>
<evidence type="ECO:0000256" key="4">
    <source>
        <dbReference type="ARBA" id="ARBA00022679"/>
    </source>
</evidence>
<dbReference type="Gene3D" id="3.90.1750.10">
    <property type="entry name" value="Hect, E3 ligase catalytic domains"/>
    <property type="match status" value="1"/>
</dbReference>
<evidence type="ECO:0000256" key="7">
    <source>
        <dbReference type="SAM" id="MobiDB-lite"/>
    </source>
</evidence>
<evidence type="ECO:0000256" key="6">
    <source>
        <dbReference type="ARBA" id="ARBA00034494"/>
    </source>
</evidence>
<feature type="region of interest" description="Disordered" evidence="7">
    <location>
        <begin position="299"/>
        <end position="420"/>
    </location>
</feature>
<feature type="compositionally biased region" description="Polar residues" evidence="7">
    <location>
        <begin position="862"/>
        <end position="881"/>
    </location>
</feature>
<comment type="similarity">
    <text evidence="6">Belongs to the UPL family. TOM1/PTR1 subfamily.</text>
</comment>
<protein>
    <recommendedName>
        <fullName evidence="3">HECT-type E3 ubiquitin transferase</fullName>
        <ecNumber evidence="3">2.3.2.26</ecNumber>
    </recommendedName>
</protein>
<dbReference type="FunFam" id="3.90.1750.10:FF:000003">
    <property type="entry name" value="E3 ubiquitin-protein ligase UPL1"/>
    <property type="match status" value="1"/>
</dbReference>
<organism evidence="9">
    <name type="scientific">Zea mays</name>
    <name type="common">Maize</name>
    <dbReference type="NCBI Taxonomy" id="4577"/>
    <lineage>
        <taxon>Eukaryota</taxon>
        <taxon>Viridiplantae</taxon>
        <taxon>Streptophyta</taxon>
        <taxon>Embryophyta</taxon>
        <taxon>Tracheophyta</taxon>
        <taxon>Spermatophyta</taxon>
        <taxon>Magnoliopsida</taxon>
        <taxon>Liliopsida</taxon>
        <taxon>Poales</taxon>
        <taxon>Poaceae</taxon>
        <taxon>PACMAD clade</taxon>
        <taxon>Panicoideae</taxon>
        <taxon>Andropogonodae</taxon>
        <taxon>Andropogoneae</taxon>
        <taxon>Tripsacinae</taxon>
        <taxon>Zea</taxon>
    </lineage>
</organism>
<evidence type="ECO:0000256" key="1">
    <source>
        <dbReference type="ARBA" id="ARBA00000885"/>
    </source>
</evidence>
<feature type="compositionally biased region" description="Basic and acidic residues" evidence="7">
    <location>
        <begin position="316"/>
        <end position="340"/>
    </location>
</feature>
<evidence type="ECO:0000256" key="2">
    <source>
        <dbReference type="ARBA" id="ARBA00004906"/>
    </source>
</evidence>
<evidence type="ECO:0000259" key="8">
    <source>
        <dbReference type="PROSITE" id="PS50237"/>
    </source>
</evidence>
<comment type="pathway">
    <text evidence="2">Protein modification; protein ubiquitination.</text>
</comment>
<feature type="domain" description="HECT" evidence="8">
    <location>
        <begin position="976"/>
        <end position="1317"/>
    </location>
</feature>
<dbReference type="InterPro" id="IPR000569">
    <property type="entry name" value="HECT_dom"/>
</dbReference>
<evidence type="ECO:0000256" key="3">
    <source>
        <dbReference type="ARBA" id="ARBA00012485"/>
    </source>
</evidence>
<dbReference type="CDD" id="cd00078">
    <property type="entry name" value="HECTc"/>
    <property type="match status" value="1"/>
</dbReference>
<feature type="compositionally biased region" description="Basic and acidic residues" evidence="7">
    <location>
        <begin position="613"/>
        <end position="628"/>
    </location>
</feature>
<dbReference type="SMART" id="SM00119">
    <property type="entry name" value="HECTc"/>
    <property type="match status" value="1"/>
</dbReference>
<feature type="region of interest" description="Disordered" evidence="7">
    <location>
        <begin position="252"/>
        <end position="281"/>
    </location>
</feature>
<name>A0A1D6MU95_MAIZE</name>
<dbReference type="FunFam" id="3.30.2160.10:FF:000001">
    <property type="entry name" value="E3 ubiquitin-protein ligase NEDD4-like"/>
    <property type="match status" value="1"/>
</dbReference>
<dbReference type="EMBL" id="CM007649">
    <property type="protein sequence ID" value="ONM32419.1"/>
    <property type="molecule type" value="Genomic_DNA"/>
</dbReference>
<dbReference type="SUPFAM" id="SSF56204">
    <property type="entry name" value="Hect, E3 ligase catalytic domain"/>
    <property type="match status" value="1"/>
</dbReference>
<keyword evidence="5" id="KW-0833">Ubl conjugation pathway</keyword>
<evidence type="ECO:0000256" key="5">
    <source>
        <dbReference type="ARBA" id="ARBA00022786"/>
    </source>
</evidence>
<dbReference type="Pfam" id="PF00632">
    <property type="entry name" value="HECT"/>
    <property type="match status" value="1"/>
</dbReference>
<comment type="catalytic activity">
    <reaction evidence="1">
        <text>S-ubiquitinyl-[E2 ubiquitin-conjugating enzyme]-L-cysteine + [acceptor protein]-L-lysine = [E2 ubiquitin-conjugating enzyme]-L-cysteine + N(6)-ubiquitinyl-[acceptor protein]-L-lysine.</text>
        <dbReference type="EC" id="2.3.2.26"/>
    </reaction>
</comment>
<dbReference type="FunFam" id="3.90.1750.10:FF:000026">
    <property type="entry name" value="E3 ubiquitin-protein ligase HACE1"/>
    <property type="match status" value="1"/>
</dbReference>
<keyword evidence="4" id="KW-0808">Transferase</keyword>
<feature type="compositionally biased region" description="Polar residues" evidence="7">
    <location>
        <begin position="629"/>
        <end position="640"/>
    </location>
</feature>
<feature type="compositionally biased region" description="Polar residues" evidence="7">
    <location>
        <begin position="302"/>
        <end position="312"/>
    </location>
</feature>